<feature type="transmembrane region" description="Helical" evidence="9">
    <location>
        <begin position="5"/>
        <end position="27"/>
    </location>
</feature>
<sequence>MLAQLIVSGIAHGALYALVALGMTVIFKATTVVNFGHGDLVMAGAYATYVFSVSFGIPLPLAILLGVALLAVLGYVIQRGFIQPILSGPHLSIAMMAIAVGYALRGVARLFSGTQILTYPAIYPNDVYTVKGVVLSSGDIVVTVVVALLLVVLAVAFFATPLGKLAQAVFQSARGAALIGINVNRFYAVMWGLGGALAAIGGILLAPNTLLYPDMSAWVLIRGFAAMALGGFGSLLGAVVGGLLLGIAELLLGTYVSTNFIEITAYLVIIVVLLVRPTGLFGQREMVRV</sequence>
<evidence type="ECO:0000256" key="2">
    <source>
        <dbReference type="ARBA" id="ARBA00022448"/>
    </source>
</evidence>
<evidence type="ECO:0000313" key="10">
    <source>
        <dbReference type="EMBL" id="TCT11098.1"/>
    </source>
</evidence>
<dbReference type="PANTHER" id="PTHR11795:SF451">
    <property type="entry name" value="ABC TRANSPORTER PERMEASE PROTEIN"/>
    <property type="match status" value="1"/>
</dbReference>
<dbReference type="Proteomes" id="UP000295525">
    <property type="component" value="Unassembled WGS sequence"/>
</dbReference>
<feature type="transmembrane region" description="Helical" evidence="9">
    <location>
        <begin position="224"/>
        <end position="248"/>
    </location>
</feature>
<evidence type="ECO:0000256" key="1">
    <source>
        <dbReference type="ARBA" id="ARBA00004651"/>
    </source>
</evidence>
<dbReference type="AlphaFoldDB" id="A0A4V2UZF2"/>
<evidence type="ECO:0000256" key="3">
    <source>
        <dbReference type="ARBA" id="ARBA00022475"/>
    </source>
</evidence>
<evidence type="ECO:0000256" key="5">
    <source>
        <dbReference type="ARBA" id="ARBA00022970"/>
    </source>
</evidence>
<evidence type="ECO:0000256" key="7">
    <source>
        <dbReference type="ARBA" id="ARBA00023136"/>
    </source>
</evidence>
<dbReference type="GO" id="GO:0006865">
    <property type="term" value="P:amino acid transport"/>
    <property type="evidence" value="ECO:0007669"/>
    <property type="project" value="UniProtKB-KW"/>
</dbReference>
<dbReference type="Pfam" id="PF02653">
    <property type="entry name" value="BPD_transp_2"/>
    <property type="match status" value="1"/>
</dbReference>
<keyword evidence="11" id="KW-1185">Reference proteome</keyword>
<keyword evidence="5" id="KW-0029">Amino-acid transport</keyword>
<evidence type="ECO:0000256" key="9">
    <source>
        <dbReference type="SAM" id="Phobius"/>
    </source>
</evidence>
<feature type="transmembrane region" description="Helical" evidence="9">
    <location>
        <begin position="189"/>
        <end position="212"/>
    </location>
</feature>
<feature type="transmembrane region" description="Helical" evidence="9">
    <location>
        <begin position="254"/>
        <end position="275"/>
    </location>
</feature>
<keyword evidence="6 9" id="KW-1133">Transmembrane helix</keyword>
<keyword evidence="3" id="KW-1003">Cell membrane</keyword>
<protein>
    <submittedName>
        <fullName evidence="10">Amino acid/amide ABC transporter membrane protein 1 (HAAT family)</fullName>
    </submittedName>
</protein>
<dbReference type="EMBL" id="SMAJ01000001">
    <property type="protein sequence ID" value="TCT11098.1"/>
    <property type="molecule type" value="Genomic_DNA"/>
</dbReference>
<evidence type="ECO:0000256" key="4">
    <source>
        <dbReference type="ARBA" id="ARBA00022692"/>
    </source>
</evidence>
<proteinExistence type="inferred from homology"/>
<dbReference type="OrthoDB" id="25113at2"/>
<organism evidence="10 11">
    <name type="scientific">Paralcaligenes ureilyticus</name>
    <dbReference type="NCBI Taxonomy" id="627131"/>
    <lineage>
        <taxon>Bacteria</taxon>
        <taxon>Pseudomonadati</taxon>
        <taxon>Pseudomonadota</taxon>
        <taxon>Betaproteobacteria</taxon>
        <taxon>Burkholderiales</taxon>
        <taxon>Alcaligenaceae</taxon>
        <taxon>Paralcaligenes</taxon>
    </lineage>
</organism>
<keyword evidence="4 9" id="KW-0812">Transmembrane</keyword>
<dbReference type="GO" id="GO:0022857">
    <property type="term" value="F:transmembrane transporter activity"/>
    <property type="evidence" value="ECO:0007669"/>
    <property type="project" value="InterPro"/>
</dbReference>
<evidence type="ECO:0000256" key="8">
    <source>
        <dbReference type="ARBA" id="ARBA00037998"/>
    </source>
</evidence>
<comment type="caution">
    <text evidence="10">The sequence shown here is derived from an EMBL/GenBank/DDBJ whole genome shotgun (WGS) entry which is preliminary data.</text>
</comment>
<comment type="subcellular location">
    <subcellularLocation>
        <location evidence="1">Cell membrane</location>
        <topology evidence="1">Multi-pass membrane protein</topology>
    </subcellularLocation>
</comment>
<feature type="transmembrane region" description="Helical" evidence="9">
    <location>
        <begin position="47"/>
        <end position="73"/>
    </location>
</feature>
<accession>A0A4V2UZF2</accession>
<keyword evidence="7 9" id="KW-0472">Membrane</keyword>
<dbReference type="InterPro" id="IPR052157">
    <property type="entry name" value="BCAA_transport_permease"/>
</dbReference>
<evidence type="ECO:0000313" key="11">
    <source>
        <dbReference type="Proteomes" id="UP000295525"/>
    </source>
</evidence>
<evidence type="ECO:0000256" key="6">
    <source>
        <dbReference type="ARBA" id="ARBA00022989"/>
    </source>
</evidence>
<dbReference type="PANTHER" id="PTHR11795">
    <property type="entry name" value="BRANCHED-CHAIN AMINO ACID TRANSPORT SYSTEM PERMEASE PROTEIN LIVH"/>
    <property type="match status" value="1"/>
</dbReference>
<keyword evidence="2" id="KW-0813">Transport</keyword>
<feature type="transmembrane region" description="Helical" evidence="9">
    <location>
        <begin position="140"/>
        <end position="158"/>
    </location>
</feature>
<dbReference type="CDD" id="cd06582">
    <property type="entry name" value="TM_PBP1_LivH_like"/>
    <property type="match status" value="1"/>
</dbReference>
<dbReference type="InterPro" id="IPR001851">
    <property type="entry name" value="ABC_transp_permease"/>
</dbReference>
<comment type="similarity">
    <text evidence="8">Belongs to the binding-protein-dependent transport system permease family. LivHM subfamily.</text>
</comment>
<name>A0A4V2UZF2_9BURK</name>
<dbReference type="RefSeq" id="WP_132579498.1">
    <property type="nucleotide sequence ID" value="NZ_SMAJ01000001.1"/>
</dbReference>
<feature type="transmembrane region" description="Helical" evidence="9">
    <location>
        <begin position="85"/>
        <end position="104"/>
    </location>
</feature>
<dbReference type="GO" id="GO:0005886">
    <property type="term" value="C:plasma membrane"/>
    <property type="evidence" value="ECO:0007669"/>
    <property type="project" value="UniProtKB-SubCell"/>
</dbReference>
<reference evidence="10 11" key="1">
    <citation type="submission" date="2019-03" db="EMBL/GenBank/DDBJ databases">
        <title>Genomic Encyclopedia of Type Strains, Phase IV (KMG-IV): sequencing the most valuable type-strain genomes for metagenomic binning, comparative biology and taxonomic classification.</title>
        <authorList>
            <person name="Goeker M."/>
        </authorList>
    </citation>
    <scope>NUCLEOTIDE SEQUENCE [LARGE SCALE GENOMIC DNA]</scope>
    <source>
        <strain evidence="10 11">DSM 24591</strain>
    </source>
</reference>
<gene>
    <name evidence="10" type="ORF">EDC26_101326</name>
</gene>